<keyword evidence="1" id="KW-0175">Coiled coil</keyword>
<accession>A0A6J5MRN6</accession>
<organism evidence="2">
    <name type="scientific">uncultured Caudovirales phage</name>
    <dbReference type="NCBI Taxonomy" id="2100421"/>
    <lineage>
        <taxon>Viruses</taxon>
        <taxon>Duplodnaviria</taxon>
        <taxon>Heunggongvirae</taxon>
        <taxon>Uroviricota</taxon>
        <taxon>Caudoviricetes</taxon>
        <taxon>Peduoviridae</taxon>
        <taxon>Maltschvirus</taxon>
        <taxon>Maltschvirus maltsch</taxon>
    </lineage>
</organism>
<name>A0A6J5MRN6_9CAUD</name>
<feature type="coiled-coil region" evidence="1">
    <location>
        <begin position="144"/>
        <end position="178"/>
    </location>
</feature>
<dbReference type="EMBL" id="LR796501">
    <property type="protein sequence ID" value="CAB4148467.1"/>
    <property type="molecule type" value="Genomic_DNA"/>
</dbReference>
<evidence type="ECO:0000256" key="1">
    <source>
        <dbReference type="SAM" id="Coils"/>
    </source>
</evidence>
<evidence type="ECO:0000313" key="2">
    <source>
        <dbReference type="EMBL" id="CAB4148467.1"/>
    </source>
</evidence>
<reference evidence="2" key="1">
    <citation type="submission" date="2020-04" db="EMBL/GenBank/DDBJ databases">
        <authorList>
            <person name="Chiriac C."/>
            <person name="Salcher M."/>
            <person name="Ghai R."/>
            <person name="Kavagutti S V."/>
        </authorList>
    </citation>
    <scope>NUCLEOTIDE SEQUENCE</scope>
</reference>
<gene>
    <name evidence="2" type="ORF">UFOVP533_4</name>
</gene>
<proteinExistence type="predicted"/>
<sequence length="214" mass="23729">MKSRIVKQIYEFFYLGTKHLINTYMNLREKVNALFAKHNVSLSAEEVVEVKQMVEAILEDGTSIYSDSDTWAPGVRVFAKDAEGNEVVVADGEYTTAEGVIVVVAEGLLVELKPMVEEPEVEVEVETEEQSTEVVVEDTFNAEVEGLLSLVAKLESELAEIKKANTELSANVEKLSAQPAAPSIKEVKQSKVSTPAKSYNKMSAEERFLFHLNK</sequence>
<protein>
    <submittedName>
        <fullName evidence="2">Uncharacterized protein</fullName>
    </submittedName>
</protein>